<dbReference type="EMBL" id="BMYU01000004">
    <property type="protein sequence ID" value="GGX41023.1"/>
    <property type="molecule type" value="Genomic_DNA"/>
</dbReference>
<reference evidence="4" key="1">
    <citation type="journal article" date="2019" name="Int. J. Syst. Evol. Microbiol.">
        <title>The Global Catalogue of Microorganisms (GCM) 10K type strain sequencing project: providing services to taxonomists for standard genome sequencing and annotation.</title>
        <authorList>
            <consortium name="The Broad Institute Genomics Platform"/>
            <consortium name="The Broad Institute Genome Sequencing Center for Infectious Disease"/>
            <person name="Wu L."/>
            <person name="Ma J."/>
        </authorList>
    </citation>
    <scope>NUCLEOTIDE SEQUENCE [LARGE SCALE GENOMIC DNA]</scope>
    <source>
        <strain evidence="4">KCTC 23917</strain>
    </source>
</reference>
<keyword evidence="2" id="KW-0203">Cytokinin biosynthesis</keyword>
<organism evidence="3 4">
    <name type="scientific">Undibacterium squillarum</name>
    <dbReference type="NCBI Taxonomy" id="1131567"/>
    <lineage>
        <taxon>Bacteria</taxon>
        <taxon>Pseudomonadati</taxon>
        <taxon>Pseudomonadota</taxon>
        <taxon>Betaproteobacteria</taxon>
        <taxon>Burkholderiales</taxon>
        <taxon>Oxalobacteraceae</taxon>
        <taxon>Undibacterium</taxon>
    </lineage>
</organism>
<evidence type="ECO:0000256" key="2">
    <source>
        <dbReference type="RuleBase" id="RU363015"/>
    </source>
</evidence>
<dbReference type="Pfam" id="PF03641">
    <property type="entry name" value="Lysine_decarbox"/>
    <property type="match status" value="1"/>
</dbReference>
<evidence type="ECO:0000313" key="3">
    <source>
        <dbReference type="EMBL" id="GGX41023.1"/>
    </source>
</evidence>
<dbReference type="InterPro" id="IPR052341">
    <property type="entry name" value="LOG_family_nucleotidases"/>
</dbReference>
<gene>
    <name evidence="3" type="ORF">GCM10010946_19300</name>
</gene>
<dbReference type="Proteomes" id="UP000653343">
    <property type="component" value="Unassembled WGS sequence"/>
</dbReference>
<keyword evidence="2" id="KW-0378">Hydrolase</keyword>
<dbReference type="Gene3D" id="3.40.50.450">
    <property type="match status" value="1"/>
</dbReference>
<dbReference type="InterPro" id="IPR005269">
    <property type="entry name" value="LOG"/>
</dbReference>
<evidence type="ECO:0000256" key="1">
    <source>
        <dbReference type="ARBA" id="ARBA00000274"/>
    </source>
</evidence>
<comment type="catalytic activity">
    <reaction evidence="1">
        <text>AMP + H2O = D-ribose 5-phosphate + adenine</text>
        <dbReference type="Rhea" id="RHEA:20129"/>
        <dbReference type="ChEBI" id="CHEBI:15377"/>
        <dbReference type="ChEBI" id="CHEBI:16708"/>
        <dbReference type="ChEBI" id="CHEBI:78346"/>
        <dbReference type="ChEBI" id="CHEBI:456215"/>
        <dbReference type="EC" id="3.2.2.4"/>
    </reaction>
</comment>
<evidence type="ECO:0000313" key="4">
    <source>
        <dbReference type="Proteomes" id="UP000653343"/>
    </source>
</evidence>
<sequence>MSEKIENRKNVAQLRQIMDKDKATALKARESWHMFTIMAEFIDSTERLSSIRPAVTIFGSARTKPEDPYYEKCVDLSRRLSDAGFSVISGGGPGIMEAANKGAYEGASPSVGLNIELPHEQRSNPWQNISLTFRHFFARKVAFVKYADAYVVFPGGFGTMDEVSEVLTLMQTGKSRKIPVILVGTAFWSGLLEWIKTQMAGNGLISPEDLNLVQLIDEPANIVDAIFAFYEAHDIEPSDEERQRMLYL</sequence>
<dbReference type="NCBIfam" id="TIGR00730">
    <property type="entry name" value="Rossman fold protein, TIGR00730 family"/>
    <property type="match status" value="1"/>
</dbReference>
<dbReference type="InterPro" id="IPR031100">
    <property type="entry name" value="LOG_fam"/>
</dbReference>
<name>A0ABQ2XXP1_9BURK</name>
<dbReference type="EC" id="3.2.2.n1" evidence="2"/>
<comment type="similarity">
    <text evidence="2">Belongs to the LOG family.</text>
</comment>
<dbReference type="PANTHER" id="PTHR43393:SF2">
    <property type="entry name" value="CYTOKININ RIBOSIDE 5'-MONOPHOSPHATE PHOSPHORIBOHYDROLASE"/>
    <property type="match status" value="1"/>
</dbReference>
<dbReference type="SUPFAM" id="SSF102405">
    <property type="entry name" value="MCP/YpsA-like"/>
    <property type="match status" value="1"/>
</dbReference>
<proteinExistence type="inferred from homology"/>
<accession>A0ABQ2XXP1</accession>
<dbReference type="PANTHER" id="PTHR43393">
    <property type="entry name" value="CYTOKININ RIBOSIDE 5'-MONOPHOSPHATE PHOSPHORIBOHYDROLASE"/>
    <property type="match status" value="1"/>
</dbReference>
<comment type="caution">
    <text evidence="3">The sequence shown here is derived from an EMBL/GenBank/DDBJ whole genome shotgun (WGS) entry which is preliminary data.</text>
</comment>
<protein>
    <recommendedName>
        <fullName evidence="2">Cytokinin riboside 5'-monophosphate phosphoribohydrolase</fullName>
        <ecNumber evidence="2">3.2.2.n1</ecNumber>
    </recommendedName>
</protein>
<keyword evidence="4" id="KW-1185">Reference proteome</keyword>